<gene>
    <name evidence="4" type="ORF">NERG_00227</name>
    <name evidence="5" type="ORF">NESG_00865</name>
</gene>
<dbReference type="Proteomes" id="UP000054524">
    <property type="component" value="Unassembled WGS sequence"/>
</dbReference>
<evidence type="ECO:0000313" key="4">
    <source>
        <dbReference type="EMBL" id="EHY66587.1"/>
    </source>
</evidence>
<organism evidence="4">
    <name type="scientific">Nematocida ausubeli (strain ATCC PRA-371 / ERTm2)</name>
    <name type="common">Nematode killer fungus</name>
    <dbReference type="NCBI Taxonomy" id="1913371"/>
    <lineage>
        <taxon>Eukaryota</taxon>
        <taxon>Fungi</taxon>
        <taxon>Fungi incertae sedis</taxon>
        <taxon>Microsporidia</taxon>
        <taxon>Nematocida</taxon>
    </lineage>
</organism>
<evidence type="ECO:0000313" key="5">
    <source>
        <dbReference type="EMBL" id="KFG26711.1"/>
    </source>
</evidence>
<keyword evidence="1" id="KW-0689">Ribosomal protein</keyword>
<reference evidence="5" key="2">
    <citation type="submission" date="2012-10" db="EMBL/GenBank/DDBJ databases">
        <authorList>
            <consortium name="The Broad Institute Genome Sequencing Platform"/>
            <consortium name="The Broad Institute Genome Sequencing Center for Infectious Disease"/>
            <person name="Cuomo C."/>
            <person name="Troemel E."/>
            <person name="Walker B."/>
            <person name="Young S.K."/>
            <person name="Zeng Q."/>
            <person name="Gargeya S."/>
            <person name="Fitzgerald M."/>
            <person name="Haas B."/>
            <person name="Abouelleil A."/>
            <person name="Alvarado L."/>
            <person name="Arachchi H.M."/>
            <person name="Berlin A.M."/>
            <person name="Chapman S.B."/>
            <person name="Goldberg J."/>
            <person name="Griggs A."/>
            <person name="Gujja S."/>
            <person name="Hansen M."/>
            <person name="Howarth C."/>
            <person name="Imamovic A."/>
            <person name="Larimer J."/>
            <person name="McCowan C."/>
            <person name="Murphy C."/>
            <person name="Neiman D."/>
            <person name="Pearson M."/>
            <person name="Priest M."/>
            <person name="Roberts A."/>
            <person name="Saif S."/>
            <person name="Shea T."/>
            <person name="Sisk P."/>
            <person name="Sykes S."/>
            <person name="Wortman J."/>
            <person name="Nusbaum C."/>
            <person name="Birren B."/>
        </authorList>
    </citation>
    <scope>NUCLEOTIDE SEQUENCE</scope>
    <source>
        <strain evidence="5">ERTm6</strain>
    </source>
</reference>
<dbReference type="AlphaFoldDB" id="H8Z9F6"/>
<evidence type="ECO:0000256" key="1">
    <source>
        <dbReference type="ARBA" id="ARBA00022980"/>
    </source>
</evidence>
<reference evidence="4" key="1">
    <citation type="submission" date="2011-03" db="EMBL/GenBank/DDBJ databases">
        <title>The Genome Sequence of Nematocida sp1 strain ERTm2.</title>
        <authorList>
            <consortium name="The Broad Institute Genome Sequencing Platform"/>
            <consortium name="The Broad Institute Genome Sequencing Center for Infectious Disease"/>
            <person name="Cuomo C."/>
            <person name="Troemel E."/>
            <person name="Young S.K."/>
            <person name="Zeng Q."/>
            <person name="Gargeya S."/>
            <person name="Fitzgerald M."/>
            <person name="Haas B."/>
            <person name="Abouelleil A."/>
            <person name="Alvarado L."/>
            <person name="Arachchi H.M."/>
            <person name="Berlin A."/>
            <person name="Brown A."/>
            <person name="Chapman S.B."/>
            <person name="Chen Z."/>
            <person name="Dunbar C."/>
            <person name="Freedman E."/>
            <person name="Gearin G."/>
            <person name="Gellesch M."/>
            <person name="Goldberg J."/>
            <person name="Griggs A."/>
            <person name="Gujja S."/>
            <person name="Heilman E.R."/>
            <person name="Heiman D."/>
            <person name="Howarth C."/>
            <person name="Larson L."/>
            <person name="Lui A."/>
            <person name="MacDonald P.J.P."/>
            <person name="Mehta T."/>
            <person name="Montmayeur A."/>
            <person name="Murphy C."/>
            <person name="Neiman D."/>
            <person name="Pearson M."/>
            <person name="Priest M."/>
            <person name="Roberts A."/>
            <person name="Saif S."/>
            <person name="Shea T."/>
            <person name="Shenoy N."/>
            <person name="Sisk P."/>
            <person name="Stolte C."/>
            <person name="Sykes S."/>
            <person name="White J."/>
            <person name="Yandava C."/>
            <person name="Wortman J."/>
            <person name="Nusbaum C."/>
            <person name="Birren B."/>
        </authorList>
    </citation>
    <scope>NUCLEOTIDE SEQUENCE</scope>
    <source>
        <strain evidence="4">ERTm2</strain>
    </source>
</reference>
<dbReference type="GO" id="GO:0005840">
    <property type="term" value="C:ribosome"/>
    <property type="evidence" value="ECO:0007669"/>
    <property type="project" value="UniProtKB-KW"/>
</dbReference>
<accession>A0A086J3J3</accession>
<proteinExistence type="predicted"/>
<keyword evidence="6" id="KW-1185">Reference proteome</keyword>
<dbReference type="EMBL" id="AKIJ01000002">
    <property type="protein sequence ID" value="KFG26711.1"/>
    <property type="molecule type" value="Genomic_DNA"/>
</dbReference>
<dbReference type="PANTHER" id="PTHR11843">
    <property type="entry name" value="40S RIBOSOMAL PROTEIN S12"/>
    <property type="match status" value="1"/>
</dbReference>
<dbReference type="Gene3D" id="3.30.1330.30">
    <property type="match status" value="1"/>
</dbReference>
<dbReference type="SUPFAM" id="SSF55315">
    <property type="entry name" value="L30e-like"/>
    <property type="match status" value="1"/>
</dbReference>
<evidence type="ECO:0000259" key="3">
    <source>
        <dbReference type="Pfam" id="PF01248"/>
    </source>
</evidence>
<evidence type="ECO:0000313" key="6">
    <source>
        <dbReference type="Proteomes" id="UP000054524"/>
    </source>
</evidence>
<reference evidence="5 6" key="3">
    <citation type="journal article" date="2014" name="Genome Announc.">
        <title>Genome Sequence of the Microsporidian Species Nematocida sp1 Strain ERTm6 (ATCC PRA-372).</title>
        <authorList>
            <person name="Bakowski M.A."/>
            <person name="Priest M."/>
            <person name="Young S."/>
            <person name="Cuomo C.A."/>
            <person name="Troemel E.R."/>
        </authorList>
    </citation>
    <scope>NUCLEOTIDE SEQUENCE [LARGE SCALE GENOMIC DNA]</scope>
    <source>
        <strain evidence="5 6">ERTm6</strain>
    </source>
</reference>
<accession>H8Z9F6</accession>
<keyword evidence="2" id="KW-0687">Ribonucleoprotein</keyword>
<dbReference type="Proteomes" id="UP000005622">
    <property type="component" value="Unassembled WGS sequence"/>
</dbReference>
<sequence length="132" mass="14342">MAMNLQQGENTMDITQASESMCISSLKVGGLIKGFRQVTKSLIGGRSKLILMSREINEKKMVAIIDGLVKQYDVPVLKIGTHAELARYVGICKTDETGNIVKDAKCAIASIEDFGENTEGRDVLFGNMGLTE</sequence>
<dbReference type="EMBL" id="JH604633">
    <property type="protein sequence ID" value="EHY66587.1"/>
    <property type="molecule type" value="Genomic_DNA"/>
</dbReference>
<dbReference type="InterPro" id="IPR004038">
    <property type="entry name" value="Ribosomal_eL8/eL30/eS12/Gad45"/>
</dbReference>
<protein>
    <recommendedName>
        <fullName evidence="3">Ribosomal protein eL8/eL30/eS12/Gadd45 domain-containing protein</fullName>
    </recommendedName>
</protein>
<dbReference type="STRING" id="944018.H8Z9F6"/>
<dbReference type="GO" id="GO:1990904">
    <property type="term" value="C:ribonucleoprotein complex"/>
    <property type="evidence" value="ECO:0007669"/>
    <property type="project" value="UniProtKB-KW"/>
</dbReference>
<dbReference type="Pfam" id="PF01248">
    <property type="entry name" value="Ribosomal_L7Ae"/>
    <property type="match status" value="1"/>
</dbReference>
<feature type="domain" description="Ribosomal protein eL8/eL30/eS12/Gadd45" evidence="3">
    <location>
        <begin position="25"/>
        <end position="107"/>
    </location>
</feature>
<evidence type="ECO:0000256" key="2">
    <source>
        <dbReference type="ARBA" id="ARBA00023274"/>
    </source>
</evidence>
<dbReference type="InterPro" id="IPR029064">
    <property type="entry name" value="Ribosomal_eL30-like_sf"/>
</dbReference>
<name>H8Z9F6_NEMA1</name>
<dbReference type="HOGENOM" id="CLU_146851_1_0_1"/>